<evidence type="ECO:0000313" key="2">
    <source>
        <dbReference type="Proteomes" id="UP001152561"/>
    </source>
</evidence>
<gene>
    <name evidence="1" type="ORF">K7X08_023511</name>
</gene>
<dbReference type="AlphaFoldDB" id="A0A9Q1L8M9"/>
<protein>
    <submittedName>
        <fullName evidence="1">Uncharacterized protein</fullName>
    </submittedName>
</protein>
<organism evidence="1 2">
    <name type="scientific">Anisodus acutangulus</name>
    <dbReference type="NCBI Taxonomy" id="402998"/>
    <lineage>
        <taxon>Eukaryota</taxon>
        <taxon>Viridiplantae</taxon>
        <taxon>Streptophyta</taxon>
        <taxon>Embryophyta</taxon>
        <taxon>Tracheophyta</taxon>
        <taxon>Spermatophyta</taxon>
        <taxon>Magnoliopsida</taxon>
        <taxon>eudicotyledons</taxon>
        <taxon>Gunneridae</taxon>
        <taxon>Pentapetalae</taxon>
        <taxon>asterids</taxon>
        <taxon>lamiids</taxon>
        <taxon>Solanales</taxon>
        <taxon>Solanaceae</taxon>
        <taxon>Solanoideae</taxon>
        <taxon>Hyoscyameae</taxon>
        <taxon>Anisodus</taxon>
    </lineage>
</organism>
<comment type="caution">
    <text evidence="1">The sequence shown here is derived from an EMBL/GenBank/DDBJ whole genome shotgun (WGS) entry which is preliminary data.</text>
</comment>
<accession>A0A9Q1L8M9</accession>
<evidence type="ECO:0000313" key="1">
    <source>
        <dbReference type="EMBL" id="KAJ8530630.1"/>
    </source>
</evidence>
<dbReference type="Proteomes" id="UP001152561">
    <property type="component" value="Unassembled WGS sequence"/>
</dbReference>
<proteinExistence type="predicted"/>
<sequence>MVITLNGFQGIRKIAPLRSIYKVAGSVPPVEFQSCSGLSETSFMSEQAIFYLGSIGLLGEYCPWSRKKNRHCSGRVDCMHLRSLQEEHFDFCGCWEAQPALCICFAEEFSEHS</sequence>
<name>A0A9Q1L8M9_9SOLA</name>
<reference evidence="2" key="1">
    <citation type="journal article" date="2023" name="Proc. Natl. Acad. Sci. U.S.A.">
        <title>Genomic and structural basis for evolution of tropane alkaloid biosynthesis.</title>
        <authorList>
            <person name="Wanga Y.-J."/>
            <person name="Taina T."/>
            <person name="Yua J.-Y."/>
            <person name="Lia J."/>
            <person name="Xua B."/>
            <person name="Chenc J."/>
            <person name="D'Auriad J.C."/>
            <person name="Huanga J.-P."/>
            <person name="Huanga S.-X."/>
        </authorList>
    </citation>
    <scope>NUCLEOTIDE SEQUENCE [LARGE SCALE GENOMIC DNA]</scope>
    <source>
        <strain evidence="2">cv. KIB-2019</strain>
    </source>
</reference>
<dbReference type="OrthoDB" id="1294613at2759"/>
<keyword evidence="2" id="KW-1185">Reference proteome</keyword>
<dbReference type="EMBL" id="JAJAGQ010000021">
    <property type="protein sequence ID" value="KAJ8530630.1"/>
    <property type="molecule type" value="Genomic_DNA"/>
</dbReference>